<evidence type="ECO:0000313" key="8">
    <source>
        <dbReference type="Proteomes" id="UP001180020"/>
    </source>
</evidence>
<dbReference type="PANTHER" id="PTHR45969:SF5">
    <property type="entry name" value="E3 UBIQUITIN-PROTEIN LIGASE RHA2A"/>
    <property type="match status" value="1"/>
</dbReference>
<evidence type="ECO:0000256" key="3">
    <source>
        <dbReference type="ARBA" id="ARBA00022833"/>
    </source>
</evidence>
<keyword evidence="2 4" id="KW-0863">Zinc-finger</keyword>
<keyword evidence="5" id="KW-0472">Membrane</keyword>
<dbReference type="GO" id="GO:0008270">
    <property type="term" value="F:zinc ion binding"/>
    <property type="evidence" value="ECO:0007669"/>
    <property type="project" value="UniProtKB-KW"/>
</dbReference>
<keyword evidence="5" id="KW-1133">Transmembrane helix</keyword>
<evidence type="ECO:0000256" key="5">
    <source>
        <dbReference type="SAM" id="Phobius"/>
    </source>
</evidence>
<comment type="caution">
    <text evidence="7">The sequence shown here is derived from an EMBL/GenBank/DDBJ whole genome shotgun (WGS) entry which is preliminary data.</text>
</comment>
<dbReference type="AlphaFoldDB" id="A0AAV9F889"/>
<evidence type="ECO:0000256" key="2">
    <source>
        <dbReference type="ARBA" id="ARBA00022771"/>
    </source>
</evidence>
<keyword evidence="3" id="KW-0862">Zinc</keyword>
<protein>
    <submittedName>
        <fullName evidence="7">E3 ubiquitin-protein ligase RHA2A</fullName>
    </submittedName>
</protein>
<evidence type="ECO:0000256" key="4">
    <source>
        <dbReference type="PROSITE-ProRule" id="PRU00175"/>
    </source>
</evidence>
<keyword evidence="8" id="KW-1185">Reference proteome</keyword>
<name>A0AAV9F889_ACOCL</name>
<dbReference type="InterPro" id="IPR011016">
    <property type="entry name" value="Znf_RING-CH"/>
</dbReference>
<evidence type="ECO:0000256" key="1">
    <source>
        <dbReference type="ARBA" id="ARBA00022723"/>
    </source>
</evidence>
<dbReference type="InterPro" id="IPR001841">
    <property type="entry name" value="Znf_RING"/>
</dbReference>
<gene>
    <name evidence="7" type="primary">RHA2A</name>
    <name evidence="7" type="ORF">QJS10_CPA03g00453</name>
</gene>
<keyword evidence="5" id="KW-0812">Transmembrane</keyword>
<proteinExistence type="predicted"/>
<dbReference type="EMBL" id="JAUJYO010000003">
    <property type="protein sequence ID" value="KAK1322131.1"/>
    <property type="molecule type" value="Genomic_DNA"/>
</dbReference>
<dbReference type="GO" id="GO:0061630">
    <property type="term" value="F:ubiquitin protein ligase activity"/>
    <property type="evidence" value="ECO:0007669"/>
    <property type="project" value="TreeGrafter"/>
</dbReference>
<feature type="transmembrane region" description="Helical" evidence="5">
    <location>
        <begin position="14"/>
        <end position="30"/>
    </location>
</feature>
<dbReference type="InterPro" id="IPR013083">
    <property type="entry name" value="Znf_RING/FYVE/PHD"/>
</dbReference>
<organism evidence="7 8">
    <name type="scientific">Acorus calamus</name>
    <name type="common">Sweet flag</name>
    <dbReference type="NCBI Taxonomy" id="4465"/>
    <lineage>
        <taxon>Eukaryota</taxon>
        <taxon>Viridiplantae</taxon>
        <taxon>Streptophyta</taxon>
        <taxon>Embryophyta</taxon>
        <taxon>Tracheophyta</taxon>
        <taxon>Spermatophyta</taxon>
        <taxon>Magnoliopsida</taxon>
        <taxon>Liliopsida</taxon>
        <taxon>Acoraceae</taxon>
        <taxon>Acorus</taxon>
    </lineage>
</organism>
<sequence>MGLPNSLNDVSNDSLPLLLLLLLANLLSLLRRRSLTDDHHHHHHHHHHHPADDLNLGRAVPYQSTGGGAEACVVCFEGLREGQRVRRLGCRHVFHKDCIDGWFVVRSNLTCPVCRSPLLVGDDDGGDVVERRRIGRDLLLGWFSSAT</sequence>
<dbReference type="SMART" id="SM00744">
    <property type="entry name" value="RINGv"/>
    <property type="match status" value="1"/>
</dbReference>
<dbReference type="Pfam" id="PF13639">
    <property type="entry name" value="zf-RING_2"/>
    <property type="match status" value="1"/>
</dbReference>
<dbReference type="SUPFAM" id="SSF57850">
    <property type="entry name" value="RING/U-box"/>
    <property type="match status" value="1"/>
</dbReference>
<reference evidence="7" key="1">
    <citation type="journal article" date="2023" name="Nat. Commun.">
        <title>Diploid and tetraploid genomes of Acorus and the evolution of monocots.</title>
        <authorList>
            <person name="Ma L."/>
            <person name="Liu K.W."/>
            <person name="Li Z."/>
            <person name="Hsiao Y.Y."/>
            <person name="Qi Y."/>
            <person name="Fu T."/>
            <person name="Tang G.D."/>
            <person name="Zhang D."/>
            <person name="Sun W.H."/>
            <person name="Liu D.K."/>
            <person name="Li Y."/>
            <person name="Chen G.Z."/>
            <person name="Liu X.D."/>
            <person name="Liao X.Y."/>
            <person name="Jiang Y.T."/>
            <person name="Yu X."/>
            <person name="Hao Y."/>
            <person name="Huang J."/>
            <person name="Zhao X.W."/>
            <person name="Ke S."/>
            <person name="Chen Y.Y."/>
            <person name="Wu W.L."/>
            <person name="Hsu J.L."/>
            <person name="Lin Y.F."/>
            <person name="Huang M.D."/>
            <person name="Li C.Y."/>
            <person name="Huang L."/>
            <person name="Wang Z.W."/>
            <person name="Zhao X."/>
            <person name="Zhong W.Y."/>
            <person name="Peng D.H."/>
            <person name="Ahmad S."/>
            <person name="Lan S."/>
            <person name="Zhang J.S."/>
            <person name="Tsai W.C."/>
            <person name="Van de Peer Y."/>
            <person name="Liu Z.J."/>
        </authorList>
    </citation>
    <scope>NUCLEOTIDE SEQUENCE</scope>
    <source>
        <strain evidence="7">CP</strain>
    </source>
</reference>
<dbReference type="SMART" id="SM00184">
    <property type="entry name" value="RING"/>
    <property type="match status" value="1"/>
</dbReference>
<dbReference type="PANTHER" id="PTHR45969">
    <property type="entry name" value="RING ZINC FINGER PROTEIN-RELATED"/>
    <property type="match status" value="1"/>
</dbReference>
<dbReference type="GO" id="GO:0016567">
    <property type="term" value="P:protein ubiquitination"/>
    <property type="evidence" value="ECO:0007669"/>
    <property type="project" value="TreeGrafter"/>
</dbReference>
<dbReference type="Proteomes" id="UP001180020">
    <property type="component" value="Unassembled WGS sequence"/>
</dbReference>
<evidence type="ECO:0000259" key="6">
    <source>
        <dbReference type="PROSITE" id="PS50089"/>
    </source>
</evidence>
<dbReference type="PROSITE" id="PS50089">
    <property type="entry name" value="ZF_RING_2"/>
    <property type="match status" value="1"/>
</dbReference>
<keyword evidence="1" id="KW-0479">Metal-binding</keyword>
<feature type="domain" description="RING-type" evidence="6">
    <location>
        <begin position="72"/>
        <end position="115"/>
    </location>
</feature>
<dbReference type="Gene3D" id="3.30.40.10">
    <property type="entry name" value="Zinc/RING finger domain, C3HC4 (zinc finger)"/>
    <property type="match status" value="1"/>
</dbReference>
<accession>A0AAV9F889</accession>
<evidence type="ECO:0000313" key="7">
    <source>
        <dbReference type="EMBL" id="KAK1322131.1"/>
    </source>
</evidence>
<reference evidence="7" key="2">
    <citation type="submission" date="2023-06" db="EMBL/GenBank/DDBJ databases">
        <authorList>
            <person name="Ma L."/>
            <person name="Liu K.-W."/>
            <person name="Li Z."/>
            <person name="Hsiao Y.-Y."/>
            <person name="Qi Y."/>
            <person name="Fu T."/>
            <person name="Tang G."/>
            <person name="Zhang D."/>
            <person name="Sun W.-H."/>
            <person name="Liu D.-K."/>
            <person name="Li Y."/>
            <person name="Chen G.-Z."/>
            <person name="Liu X.-D."/>
            <person name="Liao X.-Y."/>
            <person name="Jiang Y.-T."/>
            <person name="Yu X."/>
            <person name="Hao Y."/>
            <person name="Huang J."/>
            <person name="Zhao X.-W."/>
            <person name="Ke S."/>
            <person name="Chen Y.-Y."/>
            <person name="Wu W.-L."/>
            <person name="Hsu J.-L."/>
            <person name="Lin Y.-F."/>
            <person name="Huang M.-D."/>
            <person name="Li C.-Y."/>
            <person name="Huang L."/>
            <person name="Wang Z.-W."/>
            <person name="Zhao X."/>
            <person name="Zhong W.-Y."/>
            <person name="Peng D.-H."/>
            <person name="Ahmad S."/>
            <person name="Lan S."/>
            <person name="Zhang J.-S."/>
            <person name="Tsai W.-C."/>
            <person name="Van De Peer Y."/>
            <person name="Liu Z.-J."/>
        </authorList>
    </citation>
    <scope>NUCLEOTIDE SEQUENCE</scope>
    <source>
        <strain evidence="7">CP</strain>
        <tissue evidence="7">Leaves</tissue>
    </source>
</reference>